<dbReference type="AlphaFoldDB" id="W0EZ07"/>
<dbReference type="PANTHER" id="PTHR11403">
    <property type="entry name" value="CYTOCHROME C OXIDASE SUBUNIT III"/>
    <property type="match status" value="1"/>
</dbReference>
<dbReference type="Gene3D" id="1.20.120.80">
    <property type="entry name" value="Cytochrome c oxidase, subunit III, four-helix bundle"/>
    <property type="match status" value="1"/>
</dbReference>
<evidence type="ECO:0000313" key="10">
    <source>
        <dbReference type="Proteomes" id="UP000003586"/>
    </source>
</evidence>
<sequence>MSTSIVSRPQHNKLHPHKFALWVAIASILMMFAGLTSAYIVKSNQTGWRGFVMPKIFWVSTVIIMVSSITMQMAVKAFKNRNMQQYRAMLGVTFVLGMCFVVSQIFGFIALWDNNVRFKGASGAGQFFWPITGLHAIHVIGGIVALLVIFFRSVFGKTKAYNPVPVEVMSTYWHFVDALWLYLMIFFLILG</sequence>
<dbReference type="Pfam" id="PF00510">
    <property type="entry name" value="COX3"/>
    <property type="match status" value="1"/>
</dbReference>
<feature type="transmembrane region" description="Helical" evidence="7">
    <location>
        <begin position="127"/>
        <end position="151"/>
    </location>
</feature>
<keyword evidence="10" id="KW-1185">Reference proteome</keyword>
<dbReference type="STRING" id="929713.NIASO_14280"/>
<dbReference type="PROSITE" id="PS50253">
    <property type="entry name" value="COX3"/>
    <property type="match status" value="1"/>
</dbReference>
<dbReference type="Proteomes" id="UP000003586">
    <property type="component" value="Chromosome"/>
</dbReference>
<evidence type="ECO:0000256" key="1">
    <source>
        <dbReference type="ARBA" id="ARBA00004141"/>
    </source>
</evidence>
<feature type="transmembrane region" description="Helical" evidence="7">
    <location>
        <begin position="90"/>
        <end position="112"/>
    </location>
</feature>
<evidence type="ECO:0000313" key="9">
    <source>
        <dbReference type="EMBL" id="AHF16007.1"/>
    </source>
</evidence>
<dbReference type="KEGG" id="nso:NIASO_14280"/>
<proteinExistence type="inferred from homology"/>
<name>W0EZ07_9BACT</name>
<feature type="transmembrane region" description="Helical" evidence="7">
    <location>
        <begin position="20"/>
        <end position="41"/>
    </location>
</feature>
<evidence type="ECO:0000256" key="7">
    <source>
        <dbReference type="SAM" id="Phobius"/>
    </source>
</evidence>
<keyword evidence="3 6" id="KW-0812">Transmembrane</keyword>
<protein>
    <submittedName>
        <fullName evidence="9">Cytochrome oxidase subunit III</fullName>
    </submittedName>
</protein>
<dbReference type="eggNOG" id="COG1845">
    <property type="taxonomic scope" value="Bacteria"/>
</dbReference>
<dbReference type="PANTHER" id="PTHR11403:SF10">
    <property type="entry name" value="CYTOCHROME C OXIDASE"/>
    <property type="match status" value="1"/>
</dbReference>
<dbReference type="GO" id="GO:0005886">
    <property type="term" value="C:plasma membrane"/>
    <property type="evidence" value="ECO:0007669"/>
    <property type="project" value="UniProtKB-SubCell"/>
</dbReference>
<evidence type="ECO:0000256" key="2">
    <source>
        <dbReference type="ARBA" id="ARBA00010581"/>
    </source>
</evidence>
<evidence type="ECO:0000259" key="8">
    <source>
        <dbReference type="PROSITE" id="PS50253"/>
    </source>
</evidence>
<feature type="transmembrane region" description="Helical" evidence="7">
    <location>
        <begin position="172"/>
        <end position="190"/>
    </location>
</feature>
<dbReference type="HOGENOM" id="CLU_044071_4_2_10"/>
<dbReference type="GO" id="GO:0004129">
    <property type="term" value="F:cytochrome-c oxidase activity"/>
    <property type="evidence" value="ECO:0007669"/>
    <property type="project" value="InterPro"/>
</dbReference>
<feature type="domain" description="Heme-copper oxidase subunit III family profile" evidence="8">
    <location>
        <begin position="18"/>
        <end position="191"/>
    </location>
</feature>
<evidence type="ECO:0000256" key="4">
    <source>
        <dbReference type="ARBA" id="ARBA00022989"/>
    </source>
</evidence>
<comment type="subcellular location">
    <subcellularLocation>
        <location evidence="6">Cell membrane</location>
        <topology evidence="6">Multi-pass membrane protein</topology>
    </subcellularLocation>
    <subcellularLocation>
        <location evidence="1">Membrane</location>
        <topology evidence="1">Multi-pass membrane protein</topology>
    </subcellularLocation>
</comment>
<dbReference type="InterPro" id="IPR024791">
    <property type="entry name" value="Cyt_c/ubiquinol_Oxase_su3"/>
</dbReference>
<evidence type="ECO:0000256" key="3">
    <source>
        <dbReference type="ARBA" id="ARBA00022692"/>
    </source>
</evidence>
<dbReference type="InterPro" id="IPR000298">
    <property type="entry name" value="Cyt_c_oxidase-like_su3"/>
</dbReference>
<gene>
    <name evidence="9" type="ORF">NIASO_14280</name>
</gene>
<organism evidence="9 10">
    <name type="scientific">Niabella soli DSM 19437</name>
    <dbReference type="NCBI Taxonomy" id="929713"/>
    <lineage>
        <taxon>Bacteria</taxon>
        <taxon>Pseudomonadati</taxon>
        <taxon>Bacteroidota</taxon>
        <taxon>Chitinophagia</taxon>
        <taxon>Chitinophagales</taxon>
        <taxon>Chitinophagaceae</taxon>
        <taxon>Niabella</taxon>
    </lineage>
</organism>
<keyword evidence="4 7" id="KW-1133">Transmembrane helix</keyword>
<feature type="transmembrane region" description="Helical" evidence="7">
    <location>
        <begin position="56"/>
        <end position="78"/>
    </location>
</feature>
<accession>W0EZ07</accession>
<comment type="similarity">
    <text evidence="2 6">Belongs to the cytochrome c oxidase subunit 3 family.</text>
</comment>
<reference evidence="9 10" key="1">
    <citation type="submission" date="2013-12" db="EMBL/GenBank/DDBJ databases">
        <authorList>
            <consortium name="DOE Joint Genome Institute"/>
            <person name="Eisen J."/>
            <person name="Huntemann M."/>
            <person name="Han J."/>
            <person name="Chen A."/>
            <person name="Kyrpides N."/>
            <person name="Mavromatis K."/>
            <person name="Markowitz V."/>
            <person name="Palaniappan K."/>
            <person name="Ivanova N."/>
            <person name="Schaumberg A."/>
            <person name="Pati A."/>
            <person name="Liolios K."/>
            <person name="Nordberg H.P."/>
            <person name="Cantor M.N."/>
            <person name="Hua S.X."/>
            <person name="Woyke T."/>
        </authorList>
    </citation>
    <scope>NUCLEOTIDE SEQUENCE [LARGE SCALE GENOMIC DNA]</scope>
    <source>
        <strain evidence="10">DSM 19437</strain>
    </source>
</reference>
<keyword evidence="5 7" id="KW-0472">Membrane</keyword>
<dbReference type="InterPro" id="IPR035973">
    <property type="entry name" value="Cyt_c_oxidase_su3-like_sf"/>
</dbReference>
<dbReference type="SUPFAM" id="SSF81452">
    <property type="entry name" value="Cytochrome c oxidase subunit III-like"/>
    <property type="match status" value="1"/>
</dbReference>
<dbReference type="EMBL" id="CP007035">
    <property type="protein sequence ID" value="AHF16007.1"/>
    <property type="molecule type" value="Genomic_DNA"/>
</dbReference>
<dbReference type="RefSeq" id="WP_008586548.1">
    <property type="nucleotide sequence ID" value="NZ_CP007035.1"/>
</dbReference>
<evidence type="ECO:0000256" key="5">
    <source>
        <dbReference type="ARBA" id="ARBA00023136"/>
    </source>
</evidence>
<dbReference type="InterPro" id="IPR013833">
    <property type="entry name" value="Cyt_c_oxidase_su3_a-hlx"/>
</dbReference>
<dbReference type="GO" id="GO:0019646">
    <property type="term" value="P:aerobic electron transport chain"/>
    <property type="evidence" value="ECO:0007669"/>
    <property type="project" value="InterPro"/>
</dbReference>
<evidence type="ECO:0000256" key="6">
    <source>
        <dbReference type="RuleBase" id="RU003376"/>
    </source>
</evidence>